<proteinExistence type="predicted"/>
<accession>M4V9W7</accession>
<organism evidence="1 2">
    <name type="scientific">Pseudobdellovibrio exovorus JSS</name>
    <dbReference type="NCBI Taxonomy" id="1184267"/>
    <lineage>
        <taxon>Bacteria</taxon>
        <taxon>Pseudomonadati</taxon>
        <taxon>Bdellovibrionota</taxon>
        <taxon>Bdellovibrionia</taxon>
        <taxon>Bdellovibrionales</taxon>
        <taxon>Pseudobdellovibrionaceae</taxon>
        <taxon>Pseudobdellovibrio</taxon>
    </lineage>
</organism>
<reference evidence="1 2" key="1">
    <citation type="journal article" date="2013" name="ISME J.">
        <title>By their genes ye shall know them: genomic signatures of predatory bacteria.</title>
        <authorList>
            <person name="Pasternak Z."/>
            <person name="Pietrokovski S."/>
            <person name="Rotem O."/>
            <person name="Gophna U."/>
            <person name="Lurie-Weinberger M.N."/>
            <person name="Jurkevitch E."/>
        </authorList>
    </citation>
    <scope>NUCLEOTIDE SEQUENCE [LARGE SCALE GENOMIC DNA]</scope>
    <source>
        <strain evidence="1 2">JSS</strain>
    </source>
</reference>
<dbReference type="Proteomes" id="UP000012040">
    <property type="component" value="Chromosome"/>
</dbReference>
<dbReference type="OrthoDB" id="5293930at2"/>
<protein>
    <submittedName>
        <fullName evidence="1">Uncharacterized protein</fullName>
    </submittedName>
</protein>
<dbReference type="EMBL" id="CP003537">
    <property type="protein sequence ID" value="AGH95255.1"/>
    <property type="molecule type" value="Genomic_DNA"/>
</dbReference>
<gene>
    <name evidence="1" type="ORF">A11Q_1039</name>
</gene>
<sequence>MSEKEDYFSYLENVLGIKTVLIDQASQQASSQQIKSPLIFLVEGLSSYSADETELLNKMIAALKIDLSQVQAVDSQISASCEAEFTVHFVDHLGASLPRIPTGETVLVTHSPRFLLKNAAFKKQAWDDLQKVIRFFSRQAN</sequence>
<dbReference type="HOGENOM" id="CLU_1821624_0_0_7"/>
<dbReference type="AlphaFoldDB" id="M4V9W7"/>
<dbReference type="STRING" id="1184267.A11Q_1039"/>
<evidence type="ECO:0000313" key="1">
    <source>
        <dbReference type="EMBL" id="AGH95255.1"/>
    </source>
</evidence>
<dbReference type="KEGG" id="bex:A11Q_1039"/>
<dbReference type="RefSeq" id="WP_015469745.1">
    <property type="nucleotide sequence ID" value="NC_020813.1"/>
</dbReference>
<dbReference type="PATRIC" id="fig|1184267.3.peg.1053"/>
<evidence type="ECO:0000313" key="2">
    <source>
        <dbReference type="Proteomes" id="UP000012040"/>
    </source>
</evidence>
<name>M4V9W7_9BACT</name>
<keyword evidence="2" id="KW-1185">Reference proteome</keyword>